<name>A0A1I5SXK6_9BACT</name>
<evidence type="ECO:0000313" key="1">
    <source>
        <dbReference type="EMBL" id="SFP74956.1"/>
    </source>
</evidence>
<gene>
    <name evidence="1" type="ORF">SAMN05216234_1381</name>
</gene>
<dbReference type="SUPFAM" id="SSF53067">
    <property type="entry name" value="Actin-like ATPase domain"/>
    <property type="match status" value="1"/>
</dbReference>
<dbReference type="Gene3D" id="3.30.420.40">
    <property type="match status" value="1"/>
</dbReference>
<dbReference type="EMBL" id="FOXB01000038">
    <property type="protein sequence ID" value="SFP74956.1"/>
    <property type="molecule type" value="Genomic_DNA"/>
</dbReference>
<dbReference type="AlphaFoldDB" id="A0A1I5SXK6"/>
<reference evidence="1 2" key="1">
    <citation type="submission" date="2016-10" db="EMBL/GenBank/DDBJ databases">
        <authorList>
            <person name="de Groot N.N."/>
        </authorList>
    </citation>
    <scope>NUCLEOTIDE SEQUENCE [LARGE SCALE GENOMIC DNA]</scope>
    <source>
        <strain evidence="1 2">EP1-55-1</strain>
    </source>
</reference>
<accession>A0A1I5SXK6</accession>
<dbReference type="Proteomes" id="UP000199227">
    <property type="component" value="Unassembled WGS sequence"/>
</dbReference>
<sequence>MQKALPNKKEVELLVIGVTSPLLVGLYEKGLLIESFESKEKTSKALPKILDEVSKHYNLTRLYYAKGPGSFMAIKVTYVMLKTFSIALKIPLLACDAFVFNDNKPIKAIGKSCFIKKDGDIIIQKNCSDAEMTFKLPDRLDRTCFNGSSEPLYILPASQIQ</sequence>
<evidence type="ECO:0000313" key="2">
    <source>
        <dbReference type="Proteomes" id="UP000199227"/>
    </source>
</evidence>
<evidence type="ECO:0008006" key="3">
    <source>
        <dbReference type="Google" id="ProtNLM"/>
    </source>
</evidence>
<dbReference type="STRING" id="223786.SAMN05216234_1381"/>
<proteinExistence type="predicted"/>
<organism evidence="1 2">
    <name type="scientific">Hydrogenimonas thermophila</name>
    <dbReference type="NCBI Taxonomy" id="223786"/>
    <lineage>
        <taxon>Bacteria</taxon>
        <taxon>Pseudomonadati</taxon>
        <taxon>Campylobacterota</taxon>
        <taxon>Epsilonproteobacteria</taxon>
        <taxon>Campylobacterales</taxon>
        <taxon>Hydrogenimonadaceae</taxon>
        <taxon>Hydrogenimonas</taxon>
    </lineage>
</organism>
<dbReference type="RefSeq" id="WP_218147946.1">
    <property type="nucleotide sequence ID" value="NZ_FOXB01000038.1"/>
</dbReference>
<keyword evidence="2" id="KW-1185">Reference proteome</keyword>
<dbReference type="InterPro" id="IPR043129">
    <property type="entry name" value="ATPase_NBD"/>
</dbReference>
<protein>
    <recommendedName>
        <fullName evidence="3">tRNA threonylcarbamoyladenosine biosynthesis protein TsaB</fullName>
    </recommendedName>
</protein>